<dbReference type="InterPro" id="IPR051045">
    <property type="entry name" value="TonB-dependent_transducer"/>
</dbReference>
<dbReference type="GO" id="GO:0031992">
    <property type="term" value="F:energy transducer activity"/>
    <property type="evidence" value="ECO:0007669"/>
    <property type="project" value="InterPro"/>
</dbReference>
<dbReference type="PRINTS" id="PR01374">
    <property type="entry name" value="TONBPROTEIN"/>
</dbReference>
<dbReference type="PROSITE" id="PS52015">
    <property type="entry name" value="TONB_CTD"/>
    <property type="match status" value="1"/>
</dbReference>
<name>A0A193LFU9_9GAMM</name>
<comment type="subcellular location">
    <subcellularLocation>
        <location evidence="1 10">Cell inner membrane</location>
        <topology evidence="1 10">Single-pass membrane protein</topology>
        <orientation evidence="1 10">Periplasmic side</orientation>
    </subcellularLocation>
</comment>
<evidence type="ECO:0000256" key="1">
    <source>
        <dbReference type="ARBA" id="ARBA00004383"/>
    </source>
</evidence>
<sequence length="200" mass="21568">MINRYVAATPPGVIIAASLLLLMQQLIKSGNDVLIPTTGRLPTIFHDVTVPPPPPQQRDSTPPERIVLPLPTPTGTPALTADPKTERVTVPTPRTLPPTQTSLTELPEWTESSLVSLVRIEPVYPQRAANQRIEGTVVVSFDVGADGLVSDPVIVSSSHPVFNNAALSAVAKFRYQPRVIDGTPVPTSGVQTLFRFELKD</sequence>
<keyword evidence="4 10" id="KW-1003">Cell membrane</keyword>
<evidence type="ECO:0000313" key="13">
    <source>
        <dbReference type="EMBL" id="ANO51343.1"/>
    </source>
</evidence>
<evidence type="ECO:0000256" key="9">
    <source>
        <dbReference type="ARBA" id="ARBA00023136"/>
    </source>
</evidence>
<dbReference type="OrthoDB" id="1628901at2"/>
<keyword evidence="8" id="KW-1133">Transmembrane helix</keyword>
<evidence type="ECO:0000256" key="2">
    <source>
        <dbReference type="ARBA" id="ARBA00006555"/>
    </source>
</evidence>
<dbReference type="SUPFAM" id="SSF74653">
    <property type="entry name" value="TolA/TonB C-terminal domain"/>
    <property type="match status" value="1"/>
</dbReference>
<dbReference type="InterPro" id="IPR006260">
    <property type="entry name" value="TonB/TolA_C"/>
</dbReference>
<evidence type="ECO:0000256" key="7">
    <source>
        <dbReference type="ARBA" id="ARBA00022927"/>
    </source>
</evidence>
<dbReference type="AlphaFoldDB" id="A0A193LFU9"/>
<evidence type="ECO:0000259" key="12">
    <source>
        <dbReference type="PROSITE" id="PS52015"/>
    </source>
</evidence>
<evidence type="ECO:0000256" key="11">
    <source>
        <dbReference type="SAM" id="MobiDB-lite"/>
    </source>
</evidence>
<dbReference type="KEGG" id="woc:BA177_09145"/>
<dbReference type="Proteomes" id="UP000092695">
    <property type="component" value="Chromosome"/>
</dbReference>
<dbReference type="GO" id="GO:0015031">
    <property type="term" value="P:protein transport"/>
    <property type="evidence" value="ECO:0007669"/>
    <property type="project" value="UniProtKB-UniRule"/>
</dbReference>
<dbReference type="InterPro" id="IPR003538">
    <property type="entry name" value="TonB"/>
</dbReference>
<dbReference type="Pfam" id="PF03544">
    <property type="entry name" value="TonB_C"/>
    <property type="match status" value="1"/>
</dbReference>
<proteinExistence type="inferred from homology"/>
<dbReference type="STRING" id="1548547.BA177_09145"/>
<evidence type="ECO:0000256" key="4">
    <source>
        <dbReference type="ARBA" id="ARBA00022475"/>
    </source>
</evidence>
<keyword evidence="6" id="KW-0812">Transmembrane</keyword>
<comment type="similarity">
    <text evidence="2 10">Belongs to the TonB family.</text>
</comment>
<dbReference type="GO" id="GO:0005886">
    <property type="term" value="C:plasma membrane"/>
    <property type="evidence" value="ECO:0007669"/>
    <property type="project" value="UniProtKB-SubCell"/>
</dbReference>
<keyword evidence="7 10" id="KW-0653">Protein transport</keyword>
<gene>
    <name evidence="13" type="ORF">BA177_09145</name>
</gene>
<keyword evidence="14" id="KW-1185">Reference proteome</keyword>
<protein>
    <recommendedName>
        <fullName evidence="10">Protein TonB</fullName>
    </recommendedName>
</protein>
<organism evidence="13 14">
    <name type="scientific">Woeseia oceani</name>
    <dbReference type="NCBI Taxonomy" id="1548547"/>
    <lineage>
        <taxon>Bacteria</taxon>
        <taxon>Pseudomonadati</taxon>
        <taxon>Pseudomonadota</taxon>
        <taxon>Gammaproteobacteria</taxon>
        <taxon>Woeseiales</taxon>
        <taxon>Woeseiaceae</taxon>
        <taxon>Woeseia</taxon>
    </lineage>
</organism>
<keyword evidence="10" id="KW-0735">Signal-anchor</keyword>
<dbReference type="GO" id="GO:0030288">
    <property type="term" value="C:outer membrane-bounded periplasmic space"/>
    <property type="evidence" value="ECO:0007669"/>
    <property type="project" value="InterPro"/>
</dbReference>
<dbReference type="GO" id="GO:0055085">
    <property type="term" value="P:transmembrane transport"/>
    <property type="evidence" value="ECO:0007669"/>
    <property type="project" value="InterPro"/>
</dbReference>
<dbReference type="EMBL" id="CP016268">
    <property type="protein sequence ID" value="ANO51343.1"/>
    <property type="molecule type" value="Genomic_DNA"/>
</dbReference>
<dbReference type="Gene3D" id="3.30.1150.10">
    <property type="match status" value="1"/>
</dbReference>
<dbReference type="InterPro" id="IPR037682">
    <property type="entry name" value="TonB_C"/>
</dbReference>
<evidence type="ECO:0000256" key="10">
    <source>
        <dbReference type="RuleBase" id="RU362123"/>
    </source>
</evidence>
<evidence type="ECO:0000256" key="3">
    <source>
        <dbReference type="ARBA" id="ARBA00022448"/>
    </source>
</evidence>
<dbReference type="RefSeq" id="WP_068615604.1">
    <property type="nucleotide sequence ID" value="NZ_CP016268.1"/>
</dbReference>
<evidence type="ECO:0000256" key="5">
    <source>
        <dbReference type="ARBA" id="ARBA00022519"/>
    </source>
</evidence>
<dbReference type="GO" id="GO:0015891">
    <property type="term" value="P:siderophore transport"/>
    <property type="evidence" value="ECO:0007669"/>
    <property type="project" value="InterPro"/>
</dbReference>
<keyword evidence="9" id="KW-0472">Membrane</keyword>
<dbReference type="PANTHER" id="PTHR33446">
    <property type="entry name" value="PROTEIN TONB-RELATED"/>
    <property type="match status" value="1"/>
</dbReference>
<accession>A0A193LFU9</accession>
<keyword evidence="5 10" id="KW-0997">Cell inner membrane</keyword>
<keyword evidence="3 10" id="KW-0813">Transport</keyword>
<evidence type="ECO:0000256" key="8">
    <source>
        <dbReference type="ARBA" id="ARBA00022989"/>
    </source>
</evidence>
<evidence type="ECO:0000313" key="14">
    <source>
        <dbReference type="Proteomes" id="UP000092695"/>
    </source>
</evidence>
<feature type="domain" description="TonB C-terminal" evidence="12">
    <location>
        <begin position="109"/>
        <end position="200"/>
    </location>
</feature>
<feature type="region of interest" description="Disordered" evidence="11">
    <location>
        <begin position="49"/>
        <end position="80"/>
    </location>
</feature>
<dbReference type="NCBIfam" id="TIGR01352">
    <property type="entry name" value="tonB_Cterm"/>
    <property type="match status" value="1"/>
</dbReference>
<comment type="function">
    <text evidence="10">Interacts with outer membrane receptor proteins that carry out high-affinity binding and energy dependent uptake into the periplasmic space of specific substrates. It could act to transduce energy from the cytoplasmic membrane to specific energy-requiring processes in the outer membrane, resulting in the release into the periplasm of ligands bound by these outer membrane proteins.</text>
</comment>
<reference evidence="13 14" key="1">
    <citation type="submission" date="2016-06" db="EMBL/GenBank/DDBJ databases">
        <title>Complete genome sequence of a deep-branching marine Gamma Proteobacterium Woeseia oceani type strain XK5.</title>
        <authorList>
            <person name="Mu D."/>
            <person name="Du Z."/>
        </authorList>
    </citation>
    <scope>NUCLEOTIDE SEQUENCE [LARGE SCALE GENOMIC DNA]</scope>
    <source>
        <strain evidence="13 14">XK5</strain>
    </source>
</reference>
<evidence type="ECO:0000256" key="6">
    <source>
        <dbReference type="ARBA" id="ARBA00022692"/>
    </source>
</evidence>